<accession>V4HB75</accession>
<dbReference type="Proteomes" id="UP000017820">
    <property type="component" value="Unassembled WGS sequence"/>
</dbReference>
<gene>
    <name evidence="1" type="ORF">PL2TA16_00736</name>
</gene>
<dbReference type="EMBL" id="AUSV01000013">
    <property type="protein sequence ID" value="ESP94736.1"/>
    <property type="molecule type" value="Genomic_DNA"/>
</dbReference>
<name>V4HB75_PSEL2</name>
<comment type="caution">
    <text evidence="1">The sequence shown here is derived from an EMBL/GenBank/DDBJ whole genome shotgun (WGS) entry which is preliminary data.</text>
</comment>
<organism evidence="1 2">
    <name type="scientific">Pseudoalteromonas luteoviolacea (strain 2ta16)</name>
    <dbReference type="NCBI Taxonomy" id="1353533"/>
    <lineage>
        <taxon>Bacteria</taxon>
        <taxon>Pseudomonadati</taxon>
        <taxon>Pseudomonadota</taxon>
        <taxon>Gammaproteobacteria</taxon>
        <taxon>Alteromonadales</taxon>
        <taxon>Pseudoalteromonadaceae</taxon>
        <taxon>Pseudoalteromonas</taxon>
    </lineage>
</organism>
<reference evidence="1 2" key="1">
    <citation type="submission" date="2013-07" db="EMBL/GenBank/DDBJ databases">
        <title>Draft genome sequence of Pseudoalteromonas luteoviolacea 2ta16.</title>
        <authorList>
            <person name="Allen E.E."/>
            <person name="Azam F."/>
            <person name="Podell S."/>
        </authorList>
    </citation>
    <scope>NUCLEOTIDE SEQUENCE [LARGE SCALE GENOMIC DNA]</scope>
    <source>
        <strain evidence="1 2">2ta16</strain>
    </source>
</reference>
<evidence type="ECO:0000313" key="2">
    <source>
        <dbReference type="Proteomes" id="UP000017820"/>
    </source>
</evidence>
<evidence type="ECO:0000313" key="1">
    <source>
        <dbReference type="EMBL" id="ESP94736.1"/>
    </source>
</evidence>
<proteinExistence type="predicted"/>
<sequence>MKDSAEDIRNEFKAKFLYWKNVKSKKTRAAFILLFPCLIGLKPSPQL</sequence>
<dbReference type="AlphaFoldDB" id="V4HB75"/>
<protein>
    <submittedName>
        <fullName evidence="1">Uncharacterized protein</fullName>
    </submittedName>
</protein>